<organism evidence="1 2">
    <name type="scientific">Microcystis aeruginosa (strain NIES-843 / IAM M-2473)</name>
    <dbReference type="NCBI Taxonomy" id="449447"/>
    <lineage>
        <taxon>Bacteria</taxon>
        <taxon>Bacillati</taxon>
        <taxon>Cyanobacteriota</taxon>
        <taxon>Cyanophyceae</taxon>
        <taxon>Oscillatoriophycideae</taxon>
        <taxon>Chroococcales</taxon>
        <taxon>Microcystaceae</taxon>
        <taxon>Microcystis</taxon>
    </lineage>
</organism>
<reference evidence="1 2" key="1">
    <citation type="journal article" date="2007" name="DNA Res.">
        <title>Complete genomic structure of the bloom-forming toxic cyanobacterium Microcystis aeruginosa NIES-843.</title>
        <authorList>
            <person name="Kaneko T."/>
            <person name="Nakajima N."/>
            <person name="Okamoto S."/>
            <person name="Suzuki I."/>
            <person name="Tanabe Y."/>
            <person name="Tamaoki M."/>
            <person name="Nakamura Y."/>
            <person name="Kasai F."/>
            <person name="Watanabe A."/>
            <person name="Kawashima K."/>
            <person name="Kishida Y."/>
            <person name="Ono A."/>
            <person name="Shimizu Y."/>
            <person name="Takahashi C."/>
            <person name="Minami C."/>
            <person name="Fujishiro T."/>
            <person name="Kohara M."/>
            <person name="Katoh M."/>
            <person name="Nakazaki N."/>
            <person name="Nakayama S."/>
            <person name="Yamada M."/>
            <person name="Tabata S."/>
            <person name="Watanabe M.M."/>
        </authorList>
    </citation>
    <scope>NUCLEOTIDE SEQUENCE [LARGE SCALE GENOMIC DNA]</scope>
    <source>
        <strain evidence="2">NIES-843 / IAM M-247</strain>
    </source>
</reference>
<accession>B0JWV5</accession>
<dbReference type="HOGENOM" id="CLU_2991685_0_0_3"/>
<evidence type="ECO:0000313" key="1">
    <source>
        <dbReference type="EMBL" id="BAG04842.1"/>
    </source>
</evidence>
<gene>
    <name evidence="1" type="ordered locus">MAE_50200</name>
</gene>
<proteinExistence type="predicted"/>
<name>B0JWV5_MICAN</name>
<dbReference type="PaxDb" id="449447-MAE_50200"/>
<protein>
    <submittedName>
        <fullName evidence="1">Uncharacterized protein</fullName>
    </submittedName>
</protein>
<dbReference type="STRING" id="449447.MAE_50200"/>
<sequence length="57" mass="5736">MSSSEGRATTSIFKVVRATIPSPAIRATIPSPAIVAMISSTAVPITIISSVGSGMMS</sequence>
<dbReference type="EnsemblBacteria" id="BAG04842">
    <property type="protein sequence ID" value="BAG04842"/>
    <property type="gene ID" value="MAE_50200"/>
</dbReference>
<dbReference type="KEGG" id="mar:MAE_50200"/>
<keyword evidence="2" id="KW-1185">Reference proteome</keyword>
<dbReference type="AlphaFoldDB" id="B0JWV5"/>
<dbReference type="EMBL" id="AP009552">
    <property type="protein sequence ID" value="BAG04842.1"/>
    <property type="molecule type" value="Genomic_DNA"/>
</dbReference>
<evidence type="ECO:0000313" key="2">
    <source>
        <dbReference type="Proteomes" id="UP000001510"/>
    </source>
</evidence>
<dbReference type="Proteomes" id="UP000001510">
    <property type="component" value="Chromosome"/>
</dbReference>